<dbReference type="PANTHER" id="PTHR11496">
    <property type="entry name" value="ALCOHOL DEHYDROGENASE"/>
    <property type="match status" value="1"/>
</dbReference>
<comment type="caution">
    <text evidence="6">The sequence shown here is derived from an EMBL/GenBank/DDBJ whole genome shotgun (WGS) entry which is preliminary data.</text>
</comment>
<dbReference type="Pfam" id="PF00465">
    <property type="entry name" value="Fe-ADH"/>
    <property type="match status" value="1"/>
</dbReference>
<dbReference type="InterPro" id="IPR018211">
    <property type="entry name" value="ADH_Fe_CS"/>
</dbReference>
<evidence type="ECO:0000259" key="4">
    <source>
        <dbReference type="Pfam" id="PF00465"/>
    </source>
</evidence>
<proteinExistence type="inferred from homology"/>
<evidence type="ECO:0000256" key="3">
    <source>
        <dbReference type="ARBA" id="ARBA00023027"/>
    </source>
</evidence>
<dbReference type="PROSITE" id="PS00060">
    <property type="entry name" value="ADH_IRON_2"/>
    <property type="match status" value="1"/>
</dbReference>
<dbReference type="InterPro" id="IPR001670">
    <property type="entry name" value="ADH_Fe/GldA"/>
</dbReference>
<keyword evidence="3" id="KW-0520">NAD</keyword>
<keyword evidence="2" id="KW-0560">Oxidoreductase</keyword>
<dbReference type="Pfam" id="PF25137">
    <property type="entry name" value="ADH_Fe_C"/>
    <property type="match status" value="1"/>
</dbReference>
<dbReference type="FunFam" id="3.40.50.1970:FF:000003">
    <property type="entry name" value="Alcohol dehydrogenase, iron-containing"/>
    <property type="match status" value="1"/>
</dbReference>
<evidence type="ECO:0000313" key="6">
    <source>
        <dbReference type="EMBL" id="HHF98340.1"/>
    </source>
</evidence>
<organism evidence="6">
    <name type="scientific">Aerophobetes bacterium</name>
    <dbReference type="NCBI Taxonomy" id="2030807"/>
    <lineage>
        <taxon>Bacteria</taxon>
        <taxon>Candidatus Aerophobota</taxon>
    </lineage>
</organism>
<dbReference type="GO" id="GO:0046872">
    <property type="term" value="F:metal ion binding"/>
    <property type="evidence" value="ECO:0007669"/>
    <property type="project" value="InterPro"/>
</dbReference>
<feature type="domain" description="Alcohol dehydrogenase iron-type/glycerol dehydrogenase GldA" evidence="4">
    <location>
        <begin position="7"/>
        <end position="176"/>
    </location>
</feature>
<evidence type="ECO:0000256" key="1">
    <source>
        <dbReference type="ARBA" id="ARBA00007358"/>
    </source>
</evidence>
<dbReference type="CDD" id="cd08183">
    <property type="entry name" value="Fe-ADH-like"/>
    <property type="match status" value="1"/>
</dbReference>
<evidence type="ECO:0000259" key="5">
    <source>
        <dbReference type="Pfam" id="PF25137"/>
    </source>
</evidence>
<reference evidence="6" key="1">
    <citation type="journal article" date="2020" name="mSystems">
        <title>Genome- and Community-Level Interaction Insights into Carbon Utilization and Element Cycling Functions of Hydrothermarchaeota in Hydrothermal Sediment.</title>
        <authorList>
            <person name="Zhou Z."/>
            <person name="Liu Y."/>
            <person name="Xu W."/>
            <person name="Pan J."/>
            <person name="Luo Z.H."/>
            <person name="Li M."/>
        </authorList>
    </citation>
    <scope>NUCLEOTIDE SEQUENCE [LARGE SCALE GENOMIC DNA]</scope>
    <source>
        <strain evidence="6">HyVt-92</strain>
    </source>
</reference>
<dbReference type="SUPFAM" id="SSF56796">
    <property type="entry name" value="Dehydroquinate synthase-like"/>
    <property type="match status" value="1"/>
</dbReference>
<evidence type="ECO:0000256" key="2">
    <source>
        <dbReference type="ARBA" id="ARBA00023002"/>
    </source>
</evidence>
<dbReference type="Proteomes" id="UP000886070">
    <property type="component" value="Unassembled WGS sequence"/>
</dbReference>
<sequence>MATLMYPQRIIFGNGVLDKIAEEVFPFGRKALLVTGKTSMRKTGVLDRVLKILSSGGIKVELFDKVEHDPSLDTVNEGIEVARERGVSSVIGLGGGSPIDAAKAIAIVAPREGKVERYYYGEESIDTPGIPFIAVPTTAGTGAEITSNAVLTDKKNKVKKSLRSPFMIAKVALVDPQLTLFCPPSLTAYSGMDALTQAIECFISKASNPITDVLALEAIGLLFFNLPLAVKNGKDMQAREKVCLGSLLQAMAFSNAGLGAVHGLSHPLGAYYNIPHGLACAVLLPYVLEVNLPFCREKMDIVAKKIGVEKGENVPSAIRELLQKIDIPPTLKQWKIKKEDIPSLVAKSKSRSMSMNPGNLSDRELSQILEKVI</sequence>
<dbReference type="PROSITE" id="PS00913">
    <property type="entry name" value="ADH_IRON_1"/>
    <property type="match status" value="1"/>
</dbReference>
<dbReference type="AlphaFoldDB" id="A0A7V5LZ98"/>
<dbReference type="PANTHER" id="PTHR11496:SF102">
    <property type="entry name" value="ALCOHOL DEHYDROGENASE 4"/>
    <property type="match status" value="1"/>
</dbReference>
<dbReference type="FunFam" id="1.20.1090.10:FF:000001">
    <property type="entry name" value="Aldehyde-alcohol dehydrogenase"/>
    <property type="match status" value="1"/>
</dbReference>
<dbReference type="EMBL" id="DRTT01000077">
    <property type="protein sequence ID" value="HHF98340.1"/>
    <property type="molecule type" value="Genomic_DNA"/>
</dbReference>
<name>A0A7V5LZ98_UNCAE</name>
<comment type="similarity">
    <text evidence="1">Belongs to the iron-containing alcohol dehydrogenase family.</text>
</comment>
<protein>
    <submittedName>
        <fullName evidence="6">Iron-containing alcohol dehydrogenase</fullName>
    </submittedName>
</protein>
<feature type="domain" description="Fe-containing alcohol dehydrogenase-like C-terminal" evidence="5">
    <location>
        <begin position="187"/>
        <end position="371"/>
    </location>
</feature>
<dbReference type="Gene3D" id="3.40.50.1970">
    <property type="match status" value="1"/>
</dbReference>
<dbReference type="InterPro" id="IPR056798">
    <property type="entry name" value="ADH_Fe_C"/>
</dbReference>
<gene>
    <name evidence="6" type="ORF">ENL39_02500</name>
</gene>
<dbReference type="GO" id="GO:0004022">
    <property type="term" value="F:alcohol dehydrogenase (NAD+) activity"/>
    <property type="evidence" value="ECO:0007669"/>
    <property type="project" value="TreeGrafter"/>
</dbReference>
<accession>A0A7V5LZ98</accession>
<dbReference type="Gene3D" id="1.20.1090.10">
    <property type="entry name" value="Dehydroquinate synthase-like - alpha domain"/>
    <property type="match status" value="1"/>
</dbReference>
<dbReference type="InterPro" id="IPR039697">
    <property type="entry name" value="Alcohol_dehydrogenase_Fe"/>
</dbReference>